<keyword evidence="4 6" id="KW-0472">Membrane</keyword>
<dbReference type="GO" id="GO:0031464">
    <property type="term" value="C:Cul4A-RING E3 ubiquitin ligase complex"/>
    <property type="evidence" value="ECO:0007669"/>
    <property type="project" value="TreeGrafter"/>
</dbReference>
<name>K0TMF5_THAOC</name>
<dbReference type="PANTHER" id="PTHR14255:SF3">
    <property type="entry name" value="SULFITE EXPORTER TAUE_SAFE FAMILY PROTEIN 5-RELATED"/>
    <property type="match status" value="1"/>
</dbReference>
<feature type="transmembrane region" description="Helical" evidence="6">
    <location>
        <begin position="489"/>
        <end position="514"/>
    </location>
</feature>
<dbReference type="AlphaFoldDB" id="K0TMF5"/>
<comment type="subcellular location">
    <subcellularLocation>
        <location evidence="1">Membrane</location>
        <topology evidence="1">Multi-pass membrane protein</topology>
    </subcellularLocation>
</comment>
<dbReference type="Pfam" id="PF01925">
    <property type="entry name" value="TauE"/>
    <property type="match status" value="2"/>
</dbReference>
<dbReference type="OMA" id="LWQSGKS"/>
<keyword evidence="2 6" id="KW-0812">Transmembrane</keyword>
<evidence type="ECO:0000256" key="3">
    <source>
        <dbReference type="ARBA" id="ARBA00022989"/>
    </source>
</evidence>
<evidence type="ECO:0000313" key="7">
    <source>
        <dbReference type="EMBL" id="EJK76166.1"/>
    </source>
</evidence>
<dbReference type="InterPro" id="IPR002781">
    <property type="entry name" value="TM_pro_TauE-like"/>
</dbReference>
<evidence type="ECO:0000256" key="2">
    <source>
        <dbReference type="ARBA" id="ARBA00022692"/>
    </source>
</evidence>
<gene>
    <name evidence="7" type="ORF">THAOC_02088</name>
</gene>
<dbReference type="eggNOG" id="ENOG502QWNB">
    <property type="taxonomic scope" value="Eukaryota"/>
</dbReference>
<dbReference type="OrthoDB" id="434519at2759"/>
<evidence type="ECO:0000256" key="4">
    <source>
        <dbReference type="ARBA" id="ARBA00023136"/>
    </source>
</evidence>
<evidence type="ECO:0000256" key="5">
    <source>
        <dbReference type="SAM" id="MobiDB-lite"/>
    </source>
</evidence>
<feature type="transmembrane region" description="Helical" evidence="6">
    <location>
        <begin position="156"/>
        <end position="173"/>
    </location>
</feature>
<evidence type="ECO:0000313" key="8">
    <source>
        <dbReference type="Proteomes" id="UP000266841"/>
    </source>
</evidence>
<comment type="caution">
    <text evidence="7">The sequence shown here is derived from an EMBL/GenBank/DDBJ whole genome shotgun (WGS) entry which is preliminary data.</text>
</comment>
<protein>
    <submittedName>
        <fullName evidence="7">Uncharacterized protein</fullName>
    </submittedName>
</protein>
<feature type="transmembrane region" description="Helical" evidence="6">
    <location>
        <begin position="55"/>
        <end position="87"/>
    </location>
</feature>
<feature type="transmembrane region" description="Helical" evidence="6">
    <location>
        <begin position="306"/>
        <end position="323"/>
    </location>
</feature>
<feature type="transmembrane region" description="Helical" evidence="6">
    <location>
        <begin position="391"/>
        <end position="414"/>
    </location>
</feature>
<organism evidence="7 8">
    <name type="scientific">Thalassiosira oceanica</name>
    <name type="common">Marine diatom</name>
    <dbReference type="NCBI Taxonomy" id="159749"/>
    <lineage>
        <taxon>Eukaryota</taxon>
        <taxon>Sar</taxon>
        <taxon>Stramenopiles</taxon>
        <taxon>Ochrophyta</taxon>
        <taxon>Bacillariophyta</taxon>
        <taxon>Coscinodiscophyceae</taxon>
        <taxon>Thalassiosirophycidae</taxon>
        <taxon>Thalassiosirales</taxon>
        <taxon>Thalassiosiraceae</taxon>
        <taxon>Thalassiosira</taxon>
    </lineage>
</organism>
<reference evidence="7 8" key="1">
    <citation type="journal article" date="2012" name="Genome Biol.">
        <title>Genome and low-iron response of an oceanic diatom adapted to chronic iron limitation.</title>
        <authorList>
            <person name="Lommer M."/>
            <person name="Specht M."/>
            <person name="Roy A.S."/>
            <person name="Kraemer L."/>
            <person name="Andreson R."/>
            <person name="Gutowska M.A."/>
            <person name="Wolf J."/>
            <person name="Bergner S.V."/>
            <person name="Schilhabel M.B."/>
            <person name="Klostermeier U.C."/>
            <person name="Beiko R.G."/>
            <person name="Rosenstiel P."/>
            <person name="Hippler M."/>
            <person name="Laroche J."/>
        </authorList>
    </citation>
    <scope>NUCLEOTIDE SEQUENCE [LARGE SCALE GENOMIC DNA]</scope>
    <source>
        <strain evidence="7 8">CCMP1005</strain>
    </source>
</reference>
<dbReference type="GO" id="GO:0016020">
    <property type="term" value="C:membrane"/>
    <property type="evidence" value="ECO:0007669"/>
    <property type="project" value="UniProtKB-SubCell"/>
</dbReference>
<dbReference type="PANTHER" id="PTHR14255">
    <property type="entry name" value="CEREBLON"/>
    <property type="match status" value="1"/>
</dbReference>
<accession>K0TMF5</accession>
<evidence type="ECO:0000256" key="6">
    <source>
        <dbReference type="SAM" id="Phobius"/>
    </source>
</evidence>
<dbReference type="EMBL" id="AGNL01002491">
    <property type="protein sequence ID" value="EJK76166.1"/>
    <property type="molecule type" value="Genomic_DNA"/>
</dbReference>
<feature type="region of interest" description="Disordered" evidence="5">
    <location>
        <begin position="263"/>
        <end position="282"/>
    </location>
</feature>
<sequence>MADAPDAKTTKRRVLNGAVIFPAEVGGEGADSQPSMDIHSPSDHDRLIPLQANDYIGLTLAMIGLILAAGGGIGGGGILVPIYILILNFLPKHAIPLSNVTVFGGSIANTLLNWRKRHPVADRPLIDWDLIVVMEPPTLLGALIGANLNKLLPETAIAILLVVLLVYTSFNTLKKAHSMYQKETSEIKHRNINHRSVEPTAGLFKTESENGLEEYFLLNDHLRDGRDSDSDTSDTGNIGLSLNEIRYPGDVERDGDLRNVRLDEQSDEGVDEASQGSSTVESYTEFGHTLELQNILDEEKRPKKKNIALIATLFMVVLTINILKGGGAFESPLGIECGSASFWVAQILLLIWICVVSWIGRKMLLKSTAKKTDAGFAYLDEDIRWNGKKTIIYPMISTLAGVAAGLFGIGGGIIKGPLMIALGVHPAVASATSACMILFTSFTATTTFSVYGLMVRDYAIACSILGFVSTLVGQKVMNSILRKTNRSSYIAYSIGFVVLLSAILMALQSVLHLLSAEGGMSQFGGICDSHLTPH</sequence>
<proteinExistence type="predicted"/>
<keyword evidence="8" id="KW-1185">Reference proteome</keyword>
<feature type="transmembrane region" description="Helical" evidence="6">
    <location>
        <begin position="426"/>
        <end position="451"/>
    </location>
</feature>
<feature type="transmembrane region" description="Helical" evidence="6">
    <location>
        <begin position="343"/>
        <end position="360"/>
    </location>
</feature>
<keyword evidence="3 6" id="KW-1133">Transmembrane helix</keyword>
<evidence type="ECO:0000256" key="1">
    <source>
        <dbReference type="ARBA" id="ARBA00004141"/>
    </source>
</evidence>
<dbReference type="GO" id="GO:0016567">
    <property type="term" value="P:protein ubiquitination"/>
    <property type="evidence" value="ECO:0007669"/>
    <property type="project" value="TreeGrafter"/>
</dbReference>
<dbReference type="Proteomes" id="UP000266841">
    <property type="component" value="Unassembled WGS sequence"/>
</dbReference>